<proteinExistence type="predicted"/>
<gene>
    <name evidence="1" type="ORF">PR048_000415</name>
</gene>
<evidence type="ECO:0000313" key="2">
    <source>
        <dbReference type="Proteomes" id="UP001159363"/>
    </source>
</evidence>
<dbReference type="Proteomes" id="UP001159363">
    <property type="component" value="Chromosome 1"/>
</dbReference>
<comment type="caution">
    <text evidence="1">The sequence shown here is derived from an EMBL/GenBank/DDBJ whole genome shotgun (WGS) entry which is preliminary data.</text>
</comment>
<sequence>MRVSEVSMEQRRILSNKKVQVCQVYPGNAWTREIIESLLMTTKWAECPVASYGLQKALLIGGDSTGTHLTSPSSALKTSTKPLNSHSGGHGVRFPFFEFPKSLLAIAGMDHYYNRPWSIPSGVLLHRVTCPVSNDHTLSQVRPTCHVPGATSELRICRIWRRRDAGPRPFSYPTPELRGQAPNHIQLSLEESADADSFLPASAPVEGVTTAFEPTAPSRGHVETALLKQDECIFITSAKEQGRGWRMWNDRRQLQHAAAVAERSPAILPRVTQCVAQNHLASPTSLKGTQQDPACHHPSTRTLLAIPLHEYRTRPRKAP</sequence>
<reference evidence="1 2" key="1">
    <citation type="submission" date="2023-02" db="EMBL/GenBank/DDBJ databases">
        <title>LHISI_Scaffold_Assembly.</title>
        <authorList>
            <person name="Stuart O.P."/>
            <person name="Cleave R."/>
            <person name="Magrath M.J.L."/>
            <person name="Mikheyev A.S."/>
        </authorList>
    </citation>
    <scope>NUCLEOTIDE SEQUENCE [LARGE SCALE GENOMIC DNA]</scope>
    <source>
        <strain evidence="1">Daus_M_001</strain>
        <tissue evidence="1">Leg muscle</tissue>
    </source>
</reference>
<name>A0ABQ9IFV9_9NEOP</name>
<accession>A0ABQ9IFV9</accession>
<evidence type="ECO:0000313" key="1">
    <source>
        <dbReference type="EMBL" id="KAJ8895090.1"/>
    </source>
</evidence>
<organism evidence="1 2">
    <name type="scientific">Dryococelus australis</name>
    <dbReference type="NCBI Taxonomy" id="614101"/>
    <lineage>
        <taxon>Eukaryota</taxon>
        <taxon>Metazoa</taxon>
        <taxon>Ecdysozoa</taxon>
        <taxon>Arthropoda</taxon>
        <taxon>Hexapoda</taxon>
        <taxon>Insecta</taxon>
        <taxon>Pterygota</taxon>
        <taxon>Neoptera</taxon>
        <taxon>Polyneoptera</taxon>
        <taxon>Phasmatodea</taxon>
        <taxon>Verophasmatodea</taxon>
        <taxon>Anareolatae</taxon>
        <taxon>Phasmatidae</taxon>
        <taxon>Eurycanthinae</taxon>
        <taxon>Dryococelus</taxon>
    </lineage>
</organism>
<keyword evidence="2" id="KW-1185">Reference proteome</keyword>
<dbReference type="EMBL" id="JARBHB010000001">
    <property type="protein sequence ID" value="KAJ8895090.1"/>
    <property type="molecule type" value="Genomic_DNA"/>
</dbReference>
<protein>
    <submittedName>
        <fullName evidence="1">Uncharacterized protein</fullName>
    </submittedName>
</protein>